<dbReference type="Pfam" id="PF00072">
    <property type="entry name" value="Response_reg"/>
    <property type="match status" value="1"/>
</dbReference>
<dbReference type="PROSITE" id="PS50045">
    <property type="entry name" value="SIGMA54_INTERACT_4"/>
    <property type="match status" value="1"/>
</dbReference>
<organism evidence="11 12">
    <name type="scientific">Candidatus Sulfomarinibacter kjeldsenii</name>
    <dbReference type="NCBI Taxonomy" id="2885994"/>
    <lineage>
        <taxon>Bacteria</taxon>
        <taxon>Pseudomonadati</taxon>
        <taxon>Acidobacteriota</taxon>
        <taxon>Thermoanaerobaculia</taxon>
        <taxon>Thermoanaerobaculales</taxon>
        <taxon>Candidatus Sulfomarinibacteraceae</taxon>
        <taxon>Candidatus Sulfomarinibacter</taxon>
    </lineage>
</organism>
<dbReference type="SUPFAM" id="SSF52172">
    <property type="entry name" value="CheY-like"/>
    <property type="match status" value="1"/>
</dbReference>
<evidence type="ECO:0000313" key="11">
    <source>
        <dbReference type="EMBL" id="MBD3870785.1"/>
    </source>
</evidence>
<keyword evidence="6" id="KW-0238">DNA-binding</keyword>
<dbReference type="Gene3D" id="1.10.8.60">
    <property type="match status" value="1"/>
</dbReference>
<dbReference type="InterPro" id="IPR011006">
    <property type="entry name" value="CheY-like_superfamily"/>
</dbReference>
<dbReference type="FunFam" id="1.10.8.60:FF:000120">
    <property type="entry name" value="Sigma-54-dependent Fis family transcriptional regulator"/>
    <property type="match status" value="1"/>
</dbReference>
<dbReference type="PROSITE" id="PS00688">
    <property type="entry name" value="SIGMA54_INTERACT_3"/>
    <property type="match status" value="1"/>
</dbReference>
<dbReference type="Gene3D" id="3.40.50.300">
    <property type="entry name" value="P-loop containing nucleotide triphosphate hydrolases"/>
    <property type="match status" value="1"/>
</dbReference>
<dbReference type="InterPro" id="IPR003593">
    <property type="entry name" value="AAA+_ATPase"/>
</dbReference>
<evidence type="ECO:0000256" key="8">
    <source>
        <dbReference type="PROSITE-ProRule" id="PRU00169"/>
    </source>
</evidence>
<dbReference type="PROSITE" id="PS00675">
    <property type="entry name" value="SIGMA54_INTERACT_1"/>
    <property type="match status" value="1"/>
</dbReference>
<dbReference type="InterPro" id="IPR001789">
    <property type="entry name" value="Sig_transdc_resp-reg_receiver"/>
</dbReference>
<reference evidence="11 12" key="1">
    <citation type="submission" date="2020-08" db="EMBL/GenBank/DDBJ databases">
        <title>Acidobacteriota in marine sediments use diverse sulfur dissimilation pathways.</title>
        <authorList>
            <person name="Wasmund K."/>
        </authorList>
    </citation>
    <scope>NUCLEOTIDE SEQUENCE [LARGE SCALE GENOMIC DNA]</scope>
    <source>
        <strain evidence="11">MAG AM3-A</strain>
    </source>
</reference>
<dbReference type="Proteomes" id="UP000598633">
    <property type="component" value="Unassembled WGS sequence"/>
</dbReference>
<sequence length="458" mass="51158">MKICGHRLLIVEDEPLLRITMADALRNEGWAVDVAEDGVKGAALFEQHQHDLVLSDLVMPRLGGIELLKRIKALSPDTTVVIITAHGTVDRAVEAMREGAVDFIAKPFSMAQLVVRLSNVCSVRVLREQNVRLQAQLEQRHSFANIIGKSQVMQEVFELIRLVGDSDASVIVHGESGTGKEMVASAIHFNSARRAKPYVRVSCASLPESLIESELFGYEKGAFTGASERRIGRFEAASSGTLFLDEIGELPLTFQVKLLRVLQERQIERLGSNRPIDVDARIVSASVRSLEEEIRQGRFREDLYFRVNTVAIDLPPLRERREDIPLLAEAFLREFAADRRRDIEGFSDEVIDRFEMYPWPGNVRELRNVIERAVLFCRGQEVTVDELPPNIRGGVQASAVGETSPVMPMHDAVERAEVDAIRAALSATQGRRADAAELLGISRKTLWEKIKHLEIAVD</sequence>
<evidence type="ECO:0000256" key="6">
    <source>
        <dbReference type="ARBA" id="ARBA00023125"/>
    </source>
</evidence>
<evidence type="ECO:0000256" key="1">
    <source>
        <dbReference type="ARBA" id="ARBA00022553"/>
    </source>
</evidence>
<dbReference type="AlphaFoldDB" id="A0A8J7C3G5"/>
<keyword evidence="4" id="KW-0902">Two-component regulatory system</keyword>
<comment type="caution">
    <text evidence="11">The sequence shown here is derived from an EMBL/GenBank/DDBJ whole genome shotgun (WGS) entry which is preliminary data.</text>
</comment>
<dbReference type="Pfam" id="PF02954">
    <property type="entry name" value="HTH_8"/>
    <property type="match status" value="1"/>
</dbReference>
<protein>
    <submittedName>
        <fullName evidence="11">Sigma-54-dependent Fis family transcriptional regulator</fullName>
    </submittedName>
</protein>
<evidence type="ECO:0000259" key="10">
    <source>
        <dbReference type="PROSITE" id="PS50110"/>
    </source>
</evidence>
<keyword evidence="7" id="KW-0804">Transcription</keyword>
<evidence type="ECO:0000313" key="12">
    <source>
        <dbReference type="Proteomes" id="UP000598633"/>
    </source>
</evidence>
<evidence type="ECO:0000256" key="2">
    <source>
        <dbReference type="ARBA" id="ARBA00022741"/>
    </source>
</evidence>
<dbReference type="InterPro" id="IPR002197">
    <property type="entry name" value="HTH_Fis"/>
</dbReference>
<feature type="domain" description="Sigma-54 factor interaction" evidence="9">
    <location>
        <begin position="146"/>
        <end position="375"/>
    </location>
</feature>
<dbReference type="Gene3D" id="3.40.50.2300">
    <property type="match status" value="1"/>
</dbReference>
<evidence type="ECO:0000259" key="9">
    <source>
        <dbReference type="PROSITE" id="PS50045"/>
    </source>
</evidence>
<evidence type="ECO:0000256" key="4">
    <source>
        <dbReference type="ARBA" id="ARBA00023012"/>
    </source>
</evidence>
<feature type="modified residue" description="4-aspartylphosphate" evidence="8">
    <location>
        <position position="56"/>
    </location>
</feature>
<keyword evidence="2" id="KW-0547">Nucleotide-binding</keyword>
<dbReference type="InterPro" id="IPR002078">
    <property type="entry name" value="Sigma_54_int"/>
</dbReference>
<dbReference type="SMART" id="SM00448">
    <property type="entry name" value="REC"/>
    <property type="match status" value="1"/>
</dbReference>
<keyword evidence="1 8" id="KW-0597">Phosphoprotein</keyword>
<dbReference type="GO" id="GO:0043565">
    <property type="term" value="F:sequence-specific DNA binding"/>
    <property type="evidence" value="ECO:0007669"/>
    <property type="project" value="InterPro"/>
</dbReference>
<dbReference type="GO" id="GO:0005524">
    <property type="term" value="F:ATP binding"/>
    <property type="evidence" value="ECO:0007669"/>
    <property type="project" value="UniProtKB-KW"/>
</dbReference>
<evidence type="ECO:0000256" key="3">
    <source>
        <dbReference type="ARBA" id="ARBA00022840"/>
    </source>
</evidence>
<feature type="domain" description="Response regulatory" evidence="10">
    <location>
        <begin position="7"/>
        <end position="121"/>
    </location>
</feature>
<dbReference type="CDD" id="cd00009">
    <property type="entry name" value="AAA"/>
    <property type="match status" value="1"/>
</dbReference>
<dbReference type="InterPro" id="IPR025944">
    <property type="entry name" value="Sigma_54_int_dom_CS"/>
</dbReference>
<dbReference type="FunFam" id="3.40.50.300:FF:000006">
    <property type="entry name" value="DNA-binding transcriptional regulator NtrC"/>
    <property type="match status" value="1"/>
</dbReference>
<dbReference type="PRINTS" id="PR01590">
    <property type="entry name" value="HTHFIS"/>
</dbReference>
<dbReference type="SUPFAM" id="SSF46689">
    <property type="entry name" value="Homeodomain-like"/>
    <property type="match status" value="1"/>
</dbReference>
<dbReference type="PROSITE" id="PS50110">
    <property type="entry name" value="RESPONSE_REGULATORY"/>
    <property type="match status" value="1"/>
</dbReference>
<keyword evidence="5" id="KW-0805">Transcription regulation</keyword>
<dbReference type="Gene3D" id="1.10.10.60">
    <property type="entry name" value="Homeodomain-like"/>
    <property type="match status" value="1"/>
</dbReference>
<dbReference type="SUPFAM" id="SSF52540">
    <property type="entry name" value="P-loop containing nucleoside triphosphate hydrolases"/>
    <property type="match status" value="1"/>
</dbReference>
<dbReference type="InterPro" id="IPR027417">
    <property type="entry name" value="P-loop_NTPase"/>
</dbReference>
<dbReference type="InterPro" id="IPR009057">
    <property type="entry name" value="Homeodomain-like_sf"/>
</dbReference>
<dbReference type="PANTHER" id="PTHR32071">
    <property type="entry name" value="TRANSCRIPTIONAL REGULATORY PROTEIN"/>
    <property type="match status" value="1"/>
</dbReference>
<name>A0A8J7C3G5_9BACT</name>
<dbReference type="EMBL" id="JACXWA010000088">
    <property type="protein sequence ID" value="MBD3870785.1"/>
    <property type="molecule type" value="Genomic_DNA"/>
</dbReference>
<dbReference type="InterPro" id="IPR025662">
    <property type="entry name" value="Sigma_54_int_dom_ATP-bd_1"/>
</dbReference>
<dbReference type="Pfam" id="PF25601">
    <property type="entry name" value="AAA_lid_14"/>
    <property type="match status" value="1"/>
</dbReference>
<dbReference type="Pfam" id="PF00158">
    <property type="entry name" value="Sigma54_activat"/>
    <property type="match status" value="1"/>
</dbReference>
<dbReference type="GO" id="GO:0000160">
    <property type="term" value="P:phosphorelay signal transduction system"/>
    <property type="evidence" value="ECO:0007669"/>
    <property type="project" value="UniProtKB-KW"/>
</dbReference>
<evidence type="ECO:0000256" key="5">
    <source>
        <dbReference type="ARBA" id="ARBA00023015"/>
    </source>
</evidence>
<dbReference type="PANTHER" id="PTHR32071:SF122">
    <property type="entry name" value="SIGMA FACTOR"/>
    <property type="match status" value="1"/>
</dbReference>
<proteinExistence type="predicted"/>
<dbReference type="InterPro" id="IPR058031">
    <property type="entry name" value="AAA_lid_NorR"/>
</dbReference>
<gene>
    <name evidence="11" type="ORF">IFJ97_05430</name>
</gene>
<keyword evidence="3" id="KW-0067">ATP-binding</keyword>
<dbReference type="GO" id="GO:0006355">
    <property type="term" value="P:regulation of DNA-templated transcription"/>
    <property type="evidence" value="ECO:0007669"/>
    <property type="project" value="InterPro"/>
</dbReference>
<dbReference type="SMART" id="SM00382">
    <property type="entry name" value="AAA"/>
    <property type="match status" value="1"/>
</dbReference>
<accession>A0A8J7C3G5</accession>
<evidence type="ECO:0000256" key="7">
    <source>
        <dbReference type="ARBA" id="ARBA00023163"/>
    </source>
</evidence>